<dbReference type="EMBL" id="CU179680">
    <property type="protein sequence ID" value="CAL58966.1"/>
    <property type="molecule type" value="Genomic_DNA"/>
</dbReference>
<sequence length="490" mass="55680">MTEGEDFILISDPATYFPLNLEISKRKRKDLVDIEHIKVQYETKILSLQEQINSTDEHMSEELKQSREELAKKELELKEISNKINLLKQNTLARQEVQYVQFIELKGSDIFGATALYNEKIKKVIEGLNSKKISWEDFNRIKKNFSDFDSLITYKKARMSDKGLRLITILHDEFKTISIELLSKLEPSDELDDSYANRAFYKGTESKLISVSWELSFVLVEFMHVGFVPVSEYTYSIPYLVERSKYLVTLIDAGDNNKIVTFQPGLEQTSEIELVDDKEDVIETKSVEFKEEAVKEEVSESKEVKNPTLIYYELAKPEAVQESMQTADAEEKLEPAVMPAEAAESKKATVIQYNLIKETPAEAKEEVAPVAMMAEPMPAEESKEAKMVVEHPAMIEETAPVEEAPKAVENQPYFYEDRVAPSVNIEDYTLPAEEQILVQEESKEKGTVAKKNVLFIAAVTLLVLLIIAIIAVSILGIVHLTTDVNIFKSL</sequence>
<keyword evidence="1" id="KW-0175">Coiled coil</keyword>
<gene>
    <name evidence="3" type="ordered locus">MAG2680</name>
</gene>
<name>A5IY57_MYCAP</name>
<keyword evidence="4" id="KW-1185">Reference proteome</keyword>
<evidence type="ECO:0000256" key="2">
    <source>
        <dbReference type="SAM" id="Phobius"/>
    </source>
</evidence>
<evidence type="ECO:0000313" key="4">
    <source>
        <dbReference type="Proteomes" id="UP000007065"/>
    </source>
</evidence>
<dbReference type="HOGENOM" id="CLU_458435_0_0_14"/>
<dbReference type="KEGG" id="maa:MAG2680"/>
<evidence type="ECO:0000313" key="3">
    <source>
        <dbReference type="EMBL" id="CAL58966.1"/>
    </source>
</evidence>
<dbReference type="STRING" id="347257.MAG2680"/>
<dbReference type="Proteomes" id="UP000007065">
    <property type="component" value="Chromosome"/>
</dbReference>
<organism evidence="3 4">
    <name type="scientific">Mycoplasmopsis agalactiae (strain NCTC 10123 / CIP 59.7 / PG2)</name>
    <name type="common">Mycoplasma agalactiae</name>
    <dbReference type="NCBI Taxonomy" id="347257"/>
    <lineage>
        <taxon>Bacteria</taxon>
        <taxon>Bacillati</taxon>
        <taxon>Mycoplasmatota</taxon>
        <taxon>Mycoplasmoidales</taxon>
        <taxon>Metamycoplasmataceae</taxon>
        <taxon>Mycoplasmopsis</taxon>
    </lineage>
</organism>
<feature type="coiled-coil region" evidence="1">
    <location>
        <begin position="56"/>
        <end position="90"/>
    </location>
</feature>
<keyword evidence="2" id="KW-0812">Transmembrane</keyword>
<protein>
    <submittedName>
        <fullName evidence="3">Uncharacterized protein</fullName>
    </submittedName>
</protein>
<evidence type="ECO:0000256" key="1">
    <source>
        <dbReference type="SAM" id="Coils"/>
    </source>
</evidence>
<reference evidence="4" key="1">
    <citation type="journal article" date="2007" name="PLoS Genet.">
        <title>Being pathogenic, plastic, and sexual while living with a nearly minimal bacterial genome.</title>
        <authorList>
            <person name="Sirand-Pugnet P."/>
            <person name="Lartigue C."/>
            <person name="Marenda M."/>
            <person name="Jacob D."/>
            <person name="Barre A."/>
            <person name="Barbe V."/>
            <person name="Schenowitz C."/>
            <person name="Mangenot S."/>
            <person name="Couloux A."/>
            <person name="Segurens B."/>
            <person name="de Daruvar A."/>
            <person name="Blanchard A."/>
            <person name="Citti C."/>
        </authorList>
    </citation>
    <scope>NUCLEOTIDE SEQUENCE [LARGE SCALE GENOMIC DNA]</scope>
    <source>
        <strain evidence="4">PG2</strain>
    </source>
</reference>
<keyword evidence="2" id="KW-1133">Transmembrane helix</keyword>
<proteinExistence type="predicted"/>
<keyword evidence="2" id="KW-0472">Membrane</keyword>
<feature type="transmembrane region" description="Helical" evidence="2">
    <location>
        <begin position="453"/>
        <end position="480"/>
    </location>
</feature>
<dbReference type="AlphaFoldDB" id="A5IY57"/>
<accession>A5IY57</accession>